<protein>
    <submittedName>
        <fullName evidence="2">Uncharacterized protein</fullName>
    </submittedName>
</protein>
<evidence type="ECO:0000256" key="1">
    <source>
        <dbReference type="SAM" id="MobiDB-lite"/>
    </source>
</evidence>
<comment type="caution">
    <text evidence="2">The sequence shown here is derived from an EMBL/GenBank/DDBJ whole genome shotgun (WGS) entry which is preliminary data.</text>
</comment>
<sequence>MADAAAVPSPTTADVAVVPNPTMEDVAAASPMAAGIRPASPAESLQGQMSD</sequence>
<gene>
    <name evidence="2" type="ORF">PghCCS26_12510</name>
</gene>
<reference evidence="2 3" key="1">
    <citation type="submission" date="2023-05" db="EMBL/GenBank/DDBJ databases">
        <title>Draft genome of Paenibacillus sp. CCS26.</title>
        <authorList>
            <person name="Akita H."/>
            <person name="Shinto Y."/>
            <person name="Kimura Z."/>
        </authorList>
    </citation>
    <scope>NUCLEOTIDE SEQUENCE [LARGE SCALE GENOMIC DNA]</scope>
    <source>
        <strain evidence="2 3">CCS26</strain>
    </source>
</reference>
<dbReference type="Proteomes" id="UP001285921">
    <property type="component" value="Unassembled WGS sequence"/>
</dbReference>
<evidence type="ECO:0000313" key="3">
    <source>
        <dbReference type="Proteomes" id="UP001285921"/>
    </source>
</evidence>
<keyword evidence="3" id="KW-1185">Reference proteome</keyword>
<proteinExistence type="predicted"/>
<name>A0ABQ6NHB1_9BACL</name>
<feature type="region of interest" description="Disordered" evidence="1">
    <location>
        <begin position="31"/>
        <end position="51"/>
    </location>
</feature>
<organism evidence="2 3">
    <name type="scientific">Paenibacillus glycanilyticus</name>
    <dbReference type="NCBI Taxonomy" id="126569"/>
    <lineage>
        <taxon>Bacteria</taxon>
        <taxon>Bacillati</taxon>
        <taxon>Bacillota</taxon>
        <taxon>Bacilli</taxon>
        <taxon>Bacillales</taxon>
        <taxon>Paenibacillaceae</taxon>
        <taxon>Paenibacillus</taxon>
    </lineage>
</organism>
<dbReference type="EMBL" id="BTCL01000003">
    <property type="protein sequence ID" value="GMK44124.1"/>
    <property type="molecule type" value="Genomic_DNA"/>
</dbReference>
<evidence type="ECO:0000313" key="2">
    <source>
        <dbReference type="EMBL" id="GMK44124.1"/>
    </source>
</evidence>
<accession>A0ABQ6NHB1</accession>